<feature type="region of interest" description="Disordered" evidence="1">
    <location>
        <begin position="396"/>
        <end position="420"/>
    </location>
</feature>
<dbReference type="RefSeq" id="WP_105804131.1">
    <property type="nucleotide sequence ID" value="NZ_MWZD01000012.1"/>
</dbReference>
<evidence type="ECO:0008006" key="4">
    <source>
        <dbReference type="Google" id="ProtNLM"/>
    </source>
</evidence>
<dbReference type="Proteomes" id="UP000238650">
    <property type="component" value="Unassembled WGS sequence"/>
</dbReference>
<dbReference type="Gene3D" id="3.50.50.60">
    <property type="entry name" value="FAD/NAD(P)-binding domain"/>
    <property type="match status" value="1"/>
</dbReference>
<gene>
    <name evidence="2" type="ORF">B4915_01805</name>
</gene>
<dbReference type="EMBL" id="MWZD01000012">
    <property type="protein sequence ID" value="PRI12428.1"/>
    <property type="molecule type" value="Genomic_DNA"/>
</dbReference>
<evidence type="ECO:0000313" key="3">
    <source>
        <dbReference type="Proteomes" id="UP000238650"/>
    </source>
</evidence>
<organism evidence="2 3">
    <name type="scientific">Leucobacter massiliensis</name>
    <dbReference type="NCBI Taxonomy" id="1686285"/>
    <lineage>
        <taxon>Bacteria</taxon>
        <taxon>Bacillati</taxon>
        <taxon>Actinomycetota</taxon>
        <taxon>Actinomycetes</taxon>
        <taxon>Micrococcales</taxon>
        <taxon>Microbacteriaceae</taxon>
        <taxon>Leucobacter</taxon>
    </lineage>
</organism>
<reference evidence="2 3" key="1">
    <citation type="journal article" date="2017" name="New Microbes New Infect">
        <title>Genome sequence of 'Leucobacter massiliensis' sp. nov. isolated from human pharynx after travel to the 2014 Hajj.</title>
        <authorList>
            <person name="Leangapichart T."/>
            <person name="Gautret P."/>
            <person name="Nguyen T.T."/>
            <person name="Armstrong N."/>
            <person name="Rolain J.M."/>
        </authorList>
    </citation>
    <scope>NUCLEOTIDE SEQUENCE [LARGE SCALE GENOMIC DNA]</scope>
    <source>
        <strain evidence="2 3">122RC15</strain>
    </source>
</reference>
<name>A0A2S9QS79_9MICO</name>
<dbReference type="Gene3D" id="3.90.660.20">
    <property type="entry name" value="Protoporphyrinogen oxidase, mitochondrial, domain 2"/>
    <property type="match status" value="1"/>
</dbReference>
<accession>A0A2S9QS79</accession>
<dbReference type="AlphaFoldDB" id="A0A2S9QS79"/>
<sequence>MVDVCVLGDGLPELVAALDLAEVGLSVRVLTSAPEAAEAAWTALDPRGVPDPDGALRELLTHLAAPLAPGAVAHETVRAVERVPRPVLLRGPRGEWAPQSEPSVLGIPAVPVSTRAIALLGAGAALRAYLDRLKPVLTIGKTHSLGALVRSRMGKVALDRLVEPLVRERFGADADAVEVPIAAPGLNEALTRVGSLSGAVLALADRDVARETRVAPAGGWLELREALLQRLALYDVGFAPCTAGVAHRSEQGEWELTGETPSGAEYPAGSAPEAVAHPAEAMRARALVIGASAASIAVPGLAQLPAVLAQRRLRVSGRIPIEAPALPAEPGDLDAVETIESPEGERWSLRLERDAEGWSARLAGPVLPAEATAPSPAAARERLQAVLAAAGLRAREPRGADAAGERAPQQGVSTAAHGSIGQRDAMLSALRELHAEEPSVVLVGSELHGGDLAQALAAARSETVQLRRRLTGISG</sequence>
<evidence type="ECO:0000313" key="2">
    <source>
        <dbReference type="EMBL" id="PRI12428.1"/>
    </source>
</evidence>
<evidence type="ECO:0000256" key="1">
    <source>
        <dbReference type="SAM" id="MobiDB-lite"/>
    </source>
</evidence>
<proteinExistence type="predicted"/>
<dbReference type="Gene3D" id="1.10.3110.10">
    <property type="entry name" value="protoporphyrinogen ix oxidase, domain 3"/>
    <property type="match status" value="1"/>
</dbReference>
<dbReference type="OrthoDB" id="3450553at2"/>
<dbReference type="InterPro" id="IPR036188">
    <property type="entry name" value="FAD/NAD-bd_sf"/>
</dbReference>
<comment type="caution">
    <text evidence="2">The sequence shown here is derived from an EMBL/GenBank/DDBJ whole genome shotgun (WGS) entry which is preliminary data.</text>
</comment>
<keyword evidence="3" id="KW-1185">Reference proteome</keyword>
<dbReference type="SUPFAM" id="SSF51905">
    <property type="entry name" value="FAD/NAD(P)-binding domain"/>
    <property type="match status" value="1"/>
</dbReference>
<protein>
    <recommendedName>
        <fullName evidence="4">FAD-dependent oxidoreductase</fullName>
    </recommendedName>
</protein>